<dbReference type="EMBL" id="BARU01003577">
    <property type="protein sequence ID" value="GAH25111.1"/>
    <property type="molecule type" value="Genomic_DNA"/>
</dbReference>
<keyword evidence="4" id="KW-0479">Metal-binding</keyword>
<keyword evidence="2" id="KW-0004">4Fe-4S</keyword>
<dbReference type="GO" id="GO:0003824">
    <property type="term" value="F:catalytic activity"/>
    <property type="evidence" value="ECO:0007669"/>
    <property type="project" value="InterPro"/>
</dbReference>
<dbReference type="InterPro" id="IPR007197">
    <property type="entry name" value="rSAM"/>
</dbReference>
<dbReference type="AlphaFoldDB" id="X1DVR2"/>
<evidence type="ECO:0000256" key="2">
    <source>
        <dbReference type="ARBA" id="ARBA00022485"/>
    </source>
</evidence>
<organism evidence="8">
    <name type="scientific">marine sediment metagenome</name>
    <dbReference type="NCBI Taxonomy" id="412755"/>
    <lineage>
        <taxon>unclassified sequences</taxon>
        <taxon>metagenomes</taxon>
        <taxon>ecological metagenomes</taxon>
    </lineage>
</organism>
<keyword evidence="5" id="KW-0408">Iron</keyword>
<feature type="domain" description="Radical SAM core" evidence="7">
    <location>
        <begin position="30"/>
        <end position="183"/>
    </location>
</feature>
<keyword evidence="3" id="KW-0949">S-adenosyl-L-methionine</keyword>
<evidence type="ECO:0000256" key="5">
    <source>
        <dbReference type="ARBA" id="ARBA00023004"/>
    </source>
</evidence>
<evidence type="ECO:0000256" key="6">
    <source>
        <dbReference type="ARBA" id="ARBA00023014"/>
    </source>
</evidence>
<dbReference type="Gene3D" id="3.20.20.70">
    <property type="entry name" value="Aldolase class I"/>
    <property type="match status" value="1"/>
</dbReference>
<sequence>MNKLKRYCYGPFPSRRLGLSLGIDILPKSKLCTYNCVYCEIGQTQPINLVSPEHRIHAPPSQNLRKELTSYIKYISKLDSITFGYNGEPTLNENMMDFLNIATEIRDEKSWLNNKPRFTLFTNSSTLYSQEIRDRVKKFELILAKLDVANDDDFKRTNRPHKTAPNIETIIENLAKLKKEMPTEHKLAIQCLIFNSNKKEFISNNTPKN</sequence>
<dbReference type="PANTHER" id="PTHR43787:SF11">
    <property type="entry name" value="UPF0026 PROTEIN SLR1464"/>
    <property type="match status" value="1"/>
</dbReference>
<feature type="non-terminal residue" evidence="8">
    <location>
        <position position="209"/>
    </location>
</feature>
<dbReference type="InterPro" id="IPR013785">
    <property type="entry name" value="Aldolase_TIM"/>
</dbReference>
<protein>
    <recommendedName>
        <fullName evidence="7">Radical SAM core domain-containing protein</fullName>
    </recommendedName>
</protein>
<dbReference type="InterPro" id="IPR058240">
    <property type="entry name" value="rSAM_sf"/>
</dbReference>
<evidence type="ECO:0000259" key="7">
    <source>
        <dbReference type="Pfam" id="PF04055"/>
    </source>
</evidence>
<dbReference type="Pfam" id="PF04055">
    <property type="entry name" value="Radical_SAM"/>
    <property type="match status" value="1"/>
</dbReference>
<reference evidence="8" key="1">
    <citation type="journal article" date="2014" name="Front. Microbiol.">
        <title>High frequency of phylogenetically diverse reductive dehalogenase-homologous genes in deep subseafloor sedimentary metagenomes.</title>
        <authorList>
            <person name="Kawai M."/>
            <person name="Futagami T."/>
            <person name="Toyoda A."/>
            <person name="Takaki Y."/>
            <person name="Nishi S."/>
            <person name="Hori S."/>
            <person name="Arai W."/>
            <person name="Tsubouchi T."/>
            <person name="Morono Y."/>
            <person name="Uchiyama I."/>
            <person name="Ito T."/>
            <person name="Fujiyama A."/>
            <person name="Inagaki F."/>
            <person name="Takami H."/>
        </authorList>
    </citation>
    <scope>NUCLEOTIDE SEQUENCE</scope>
    <source>
        <strain evidence="8">Expedition CK06-06</strain>
    </source>
</reference>
<dbReference type="PANTHER" id="PTHR43787">
    <property type="entry name" value="FEMO COFACTOR BIOSYNTHESIS PROTEIN NIFB-RELATED"/>
    <property type="match status" value="1"/>
</dbReference>
<comment type="caution">
    <text evidence="8">The sequence shown here is derived from an EMBL/GenBank/DDBJ whole genome shotgun (WGS) entry which is preliminary data.</text>
</comment>
<evidence type="ECO:0000256" key="4">
    <source>
        <dbReference type="ARBA" id="ARBA00022723"/>
    </source>
</evidence>
<dbReference type="SUPFAM" id="SSF102114">
    <property type="entry name" value="Radical SAM enzymes"/>
    <property type="match status" value="1"/>
</dbReference>
<evidence type="ECO:0000256" key="1">
    <source>
        <dbReference type="ARBA" id="ARBA00001966"/>
    </source>
</evidence>
<dbReference type="SFLD" id="SFLDS00029">
    <property type="entry name" value="Radical_SAM"/>
    <property type="match status" value="1"/>
</dbReference>
<evidence type="ECO:0000313" key="8">
    <source>
        <dbReference type="EMBL" id="GAH25111.1"/>
    </source>
</evidence>
<comment type="cofactor">
    <cofactor evidence="1">
        <name>[4Fe-4S] cluster</name>
        <dbReference type="ChEBI" id="CHEBI:49883"/>
    </cofactor>
</comment>
<accession>X1DVR2</accession>
<name>X1DVR2_9ZZZZ</name>
<keyword evidence="6" id="KW-0411">Iron-sulfur</keyword>
<evidence type="ECO:0000256" key="3">
    <source>
        <dbReference type="ARBA" id="ARBA00022691"/>
    </source>
</evidence>
<proteinExistence type="predicted"/>
<dbReference type="GO" id="GO:0046872">
    <property type="term" value="F:metal ion binding"/>
    <property type="evidence" value="ECO:0007669"/>
    <property type="project" value="UniProtKB-KW"/>
</dbReference>
<gene>
    <name evidence="8" type="ORF">S03H2_07658</name>
</gene>
<dbReference type="GO" id="GO:0051539">
    <property type="term" value="F:4 iron, 4 sulfur cluster binding"/>
    <property type="evidence" value="ECO:0007669"/>
    <property type="project" value="UniProtKB-KW"/>
</dbReference>